<evidence type="ECO:0000256" key="1">
    <source>
        <dbReference type="ARBA" id="ARBA00012513"/>
    </source>
</evidence>
<feature type="region of interest" description="Disordered" evidence="10">
    <location>
        <begin position="2860"/>
        <end position="2896"/>
    </location>
</feature>
<dbReference type="EC" id="2.7.11.1" evidence="1"/>
<dbReference type="InterPro" id="IPR020859">
    <property type="entry name" value="ROC"/>
</dbReference>
<keyword evidence="5" id="KW-0418">Kinase</keyword>
<evidence type="ECO:0000256" key="2">
    <source>
        <dbReference type="ARBA" id="ARBA00022679"/>
    </source>
</evidence>
<dbReference type="Gene3D" id="3.80.10.10">
    <property type="entry name" value="Ribonuclease Inhibitor"/>
    <property type="match status" value="2"/>
</dbReference>
<dbReference type="SUPFAM" id="SSF52540">
    <property type="entry name" value="P-loop containing nucleoside triphosphate hydrolases"/>
    <property type="match status" value="1"/>
</dbReference>
<accession>A0A267ECV5</accession>
<dbReference type="InterPro" id="IPR057263">
    <property type="entry name" value="COR-B"/>
</dbReference>
<dbReference type="InterPro" id="IPR032675">
    <property type="entry name" value="LRR_dom_sf"/>
</dbReference>
<dbReference type="InterPro" id="IPR000157">
    <property type="entry name" value="TIR_dom"/>
</dbReference>
<dbReference type="Proteomes" id="UP000215902">
    <property type="component" value="Unassembled WGS sequence"/>
</dbReference>
<keyword evidence="6" id="KW-0067">ATP-binding</keyword>
<dbReference type="Gene3D" id="3.30.310.200">
    <property type="match status" value="1"/>
</dbReference>
<evidence type="ECO:0000256" key="3">
    <source>
        <dbReference type="ARBA" id="ARBA00022737"/>
    </source>
</evidence>
<dbReference type="PANTHER" id="PTHR47508:SF1">
    <property type="entry name" value="NON-SPECIFIC SERINE_THREONINE PROTEIN KINASE"/>
    <property type="match status" value="1"/>
</dbReference>
<dbReference type="InterPro" id="IPR036388">
    <property type="entry name" value="WH-like_DNA-bd_sf"/>
</dbReference>
<comment type="catalytic activity">
    <reaction evidence="9">
        <text>L-seryl-[protein] + ATP = O-phospho-L-seryl-[protein] + ADP + H(+)</text>
        <dbReference type="Rhea" id="RHEA:17989"/>
        <dbReference type="Rhea" id="RHEA-COMP:9863"/>
        <dbReference type="Rhea" id="RHEA-COMP:11604"/>
        <dbReference type="ChEBI" id="CHEBI:15378"/>
        <dbReference type="ChEBI" id="CHEBI:29999"/>
        <dbReference type="ChEBI" id="CHEBI:30616"/>
        <dbReference type="ChEBI" id="CHEBI:83421"/>
        <dbReference type="ChEBI" id="CHEBI:456216"/>
        <dbReference type="EC" id="2.7.11.1"/>
    </reaction>
</comment>
<evidence type="ECO:0000259" key="11">
    <source>
        <dbReference type="PROSITE" id="PS51424"/>
    </source>
</evidence>
<dbReference type="GO" id="GO:0016301">
    <property type="term" value="F:kinase activity"/>
    <property type="evidence" value="ECO:0007669"/>
    <property type="project" value="UniProtKB-KW"/>
</dbReference>
<organism evidence="12 13">
    <name type="scientific">Macrostomum lignano</name>
    <dbReference type="NCBI Taxonomy" id="282301"/>
    <lineage>
        <taxon>Eukaryota</taxon>
        <taxon>Metazoa</taxon>
        <taxon>Spiralia</taxon>
        <taxon>Lophotrochozoa</taxon>
        <taxon>Platyhelminthes</taxon>
        <taxon>Rhabditophora</taxon>
        <taxon>Macrostomorpha</taxon>
        <taxon>Macrostomida</taxon>
        <taxon>Macrostomidae</taxon>
        <taxon>Macrostomum</taxon>
    </lineage>
</organism>
<keyword evidence="3" id="KW-0677">Repeat</keyword>
<dbReference type="SUPFAM" id="SSF52047">
    <property type="entry name" value="RNI-like"/>
    <property type="match status" value="1"/>
</dbReference>
<keyword evidence="7" id="KW-0342">GTP-binding</keyword>
<evidence type="ECO:0000256" key="6">
    <source>
        <dbReference type="ARBA" id="ARBA00022840"/>
    </source>
</evidence>
<evidence type="ECO:0000256" key="5">
    <source>
        <dbReference type="ARBA" id="ARBA00022777"/>
    </source>
</evidence>
<dbReference type="EMBL" id="NIVC01002342">
    <property type="protein sequence ID" value="PAA58707.1"/>
    <property type="molecule type" value="Genomic_DNA"/>
</dbReference>
<dbReference type="Pfam" id="PF25497">
    <property type="entry name" value="COR-B"/>
    <property type="match status" value="1"/>
</dbReference>
<keyword evidence="4" id="KW-0547">Nucleotide-binding</keyword>
<comment type="caution">
    <text evidence="12">The sequence shown here is derived from an EMBL/GenBank/DDBJ whole genome shotgun (WGS) entry which is preliminary data.</text>
</comment>
<dbReference type="GO" id="GO:0007165">
    <property type="term" value="P:signal transduction"/>
    <property type="evidence" value="ECO:0007669"/>
    <property type="project" value="InterPro"/>
</dbReference>
<sequence>MGFCQIDKALTNEDIKKHLDQLKMTGDVEVSDEGAHRTRFRILCRKIDHQRGGADRLRSAVQDAMKANAAALEAASLAAAESASVTQGFEAERRAAESLVAAERVQRFLRTRFDQELDIFDAEADGGGGEGGLRDLRQALIETAVAAFSALAPAASAHAATTEVVVAACRKLASKEAGGRLVSVDQLAGNTEIDRTFLTHDLDWLHQRGIIIYLKRLRIVVTDPPWFFTLLESLPFEPPLVAGPLLPGLSPGAGVWSQLELDKSLQQAGLSVQEMDHLISIFKDSGALLEVLPIRESPADAKLFYTNMFCANARQLDWPVKSAKDAEGLGLAAVHRWYRGINLSADRILPALSSLTSHLGSLCCLSARGFVRCLWGAEVAVHFDDEERLLRLTAYQPAGASSGGAAEATQRMLWSALHLFTDCADCLMMRHGVIAETAPSNGEPENCSVHSEHCWEPQQLDGEPQQSVCSLCGSCSVGGSDCAFNRIDSGTPGRCLCGALGGASCDSCGVCGRCAARLWAVGSDVRPSRVLPGYIDDGDIADSSRCVRLCPSAPLQSVLAPEVSFSISPSGSQQPQLSVLLWEKHTPRYLEVYPKLSESQTDAVFSTSQVLLEEPITVTFRLSAVNPVDDVMDGALGVDRRFSFALRSFCSVWQETGVAFYWFNTLQESAGLAASNIFVPVATLIGERRLTRSSSSFEICIENKGVKGNISIGVVPADFPVMAQPGTLPGSVGYSGVDGRLLTAGGAAEPDPKFQFSGTEAAPGCHVRCQLRFVGPSRARVLFSVDQRGSGSFEDCHVSEPVDVPPTGLFPCVTMQSPREAVRLTNRIPWLPATYAEQLPVGVTEDFLDDPADTTAVAKIFPEDSRLLCLKEKTEMQPSFSAVVALQLLAPGQTELKVTSSRHVICNSATVDPGAALSGGEQDQKRTAYFALSPKDQERIVILNVLILYPKESSKDPDSSPDAQSLEFSEFLRKECSLEISLDNKSAGHQEKRLTFDLQPEMSRHNSAPLVALQDREENRRKLGGSCDLLEVLENGVTVRKVLVPRRNYGWVFNASAGAAVCVSASNFPAVNYSRELSPGDWLRLEAGKSRKPGGELGRVVKADSKSVTLQPADAALAAVTVDISAGSFRAPDRLDRANFSSSTISDPALPIPNFPSPNVLPRWNQTSDLTDDSILYGQPCRCVGFRGPAGFGRSVLASLAKKAGVGHGFLWVFLPELTSEEGRLLCQPSILDVADSGKLKAHLLCNSGSVTDVHLVDSAGVKHPLPSALDCHLTAQAAVRALMQHRLMLPCHELLTGPGHCRSVAEAVVKRLLLLGAALSHWRSLFAASAAEQPDGLEDLKKRLTAEFTQPPGGPLVLQAQQQQGQDLQPVCRAHQLAAGSPTLIDELVGSAAAGEGEAAVAATLATFGSCVRSALISSRLISSASCLTGLTGLETLHLHRMEKMQSLDKSWPMQRLRSLTITQSDLLSIDCNAPNLQSLTISIAKVSQLPNTCSTKLESLTLDRCLITALPASIGQLDRLTMLHLLQLPIRTLPKEFSNLRSLQELVIDGIAWPDRVADQMDEHDSGAGTASPLDATYLRNPGVTLAGLEPVPPEQQFFSLLITEEQAKRIADCRGLHYMLTDVPRMGLESVDDDDTGGIPPCLFELTNLRELRLSHQAIHQVPDKIKSLKKLQRLVLDHNPRLKSLSPCLSELPQLSHVDVSRCPSLQTPPVEVAKRGSSAMLSYLKFLASDQVECKRTKLMFVGLGGVGKTSLLRALRSPTGTTSVIGAEEITDGIDIGDWQIDIGDGSPPLHFSTWDFAGQRVYYNTHQFFLTHRAVYLLLYTVRTGYEHAGLNFWLSSIASHAPNAPILVVGTHADQVEKPDKIPMETFKSRYPQICGFHIISSHSGMGIGDLRKQLVQVALQQPYMSERLPRIFLDFEDRLIEKRTRDHVKILDWQEVADLAQSQGLYEDKHVRQAVSFLNDIGSVQYFDTDYLRHKVVINPKWIVDVMACVVSVKNSPIQNGQLKRSDIPAIWSKFDPALHEWLLKLTEAFDLTYAMKEDCNIVPCLLPEDVPEYSFPQEADGEGNTLARFIYQFDYLPAGLFNRAQVRLFEFTDSNTIWKRGSLLRKDAHIAVITMDERQRLIATVFGPRPENVLFMINDVFDSLIKETFHGVHYEEILPCPECLNSSSGDSERSVIRVAMIRKASSRQVSFLQCPFEFHILNLSQLLASIRPESLTEFDHQLEQSLLRLRRARLEMSRDVCLLFLADDFPKDGKDRGPTCPEAVAKKLEAEGLSCYPPYPEQQEDKQLHMSDCSAVLVFLTKSFGSDKACLNSLFSAKNNLRKKLVYLSVGADKSWRDCTELAFLVGTDKYIDLTEAKKSVYEGQLAEVIKDVSAAVETSNQKPSDDDSRDKDVFVSYCWANSHDAVAKGTRNGALGCEDSDPRRLRERLEAEGIRCWLDVKDTGTRSLFEDISSGLGRCPLVLAFVSDEYQRSANCMMEFRFAAKNLRKPIVTVVVGQTQAFKTQELGMLSLGYEEFDFRKDVPALEFKRLVAGIKSLLAKEAEKRSANVPLMKRKTTVAMPLPSQPGLFREEAELAQRRFLKQFSHSDLPRLLVPDFSDVTDFSDESRSKDSDGGKLEELVLIRVFCENQRGWHAHGPAVSLATTSKTGRENLLSAASVYLLRICSLLQASGIRLNCLEGIQAEEFLQAVRVEAAVSPKSFIDAYRTVQQLYTDATKGEQRHSGLSKCALGSGKLLWLCLEHQRAGNGRVTVLPDDEASGSGAQENLFSAGEALLRDLLHKELDALKLGNTQYNESVKKYMKYLEEQEKYIASKKHVASKKDTGDEAKRRLQRHRTSVAIGQLEAAAAANETGGAPTMKTPQPRQRSSGGRAVADEKAEAEALTASQVSLKKNRSKVCNIQ</sequence>
<dbReference type="PROSITE" id="PS51424">
    <property type="entry name" value="ROC"/>
    <property type="match status" value="1"/>
</dbReference>
<dbReference type="InterPro" id="IPR043136">
    <property type="entry name" value="B30.2/SPRY_sf"/>
</dbReference>
<dbReference type="InterPro" id="IPR027417">
    <property type="entry name" value="P-loop_NTPase"/>
</dbReference>
<dbReference type="SUPFAM" id="SSF52200">
    <property type="entry name" value="Toll/Interleukin receptor TIR domain"/>
    <property type="match status" value="1"/>
</dbReference>
<dbReference type="Pfam" id="PF08477">
    <property type="entry name" value="Roc"/>
    <property type="match status" value="1"/>
</dbReference>
<comment type="catalytic activity">
    <reaction evidence="8">
        <text>L-threonyl-[protein] + ATP = O-phospho-L-threonyl-[protein] + ADP + H(+)</text>
        <dbReference type="Rhea" id="RHEA:46608"/>
        <dbReference type="Rhea" id="RHEA-COMP:11060"/>
        <dbReference type="Rhea" id="RHEA-COMP:11605"/>
        <dbReference type="ChEBI" id="CHEBI:15378"/>
        <dbReference type="ChEBI" id="CHEBI:30013"/>
        <dbReference type="ChEBI" id="CHEBI:30616"/>
        <dbReference type="ChEBI" id="CHEBI:61977"/>
        <dbReference type="ChEBI" id="CHEBI:456216"/>
        <dbReference type="EC" id="2.7.11.1"/>
    </reaction>
</comment>
<evidence type="ECO:0000256" key="4">
    <source>
        <dbReference type="ARBA" id="ARBA00022741"/>
    </source>
</evidence>
<dbReference type="GO" id="GO:0005524">
    <property type="term" value="F:ATP binding"/>
    <property type="evidence" value="ECO:0007669"/>
    <property type="project" value="UniProtKB-KW"/>
</dbReference>
<dbReference type="OrthoDB" id="25503at2759"/>
<dbReference type="PRINTS" id="PR00449">
    <property type="entry name" value="RASTRNSFRMNG"/>
</dbReference>
<dbReference type="Gene3D" id="1.10.10.10">
    <property type="entry name" value="Winged helix-like DNA-binding domain superfamily/Winged helix DNA-binding domain"/>
    <property type="match status" value="1"/>
</dbReference>
<keyword evidence="13" id="KW-1185">Reference proteome</keyword>
<proteinExistence type="predicted"/>
<dbReference type="STRING" id="282301.A0A267ECV5"/>
<dbReference type="InterPro" id="IPR035897">
    <property type="entry name" value="Toll_tir_struct_dom_sf"/>
</dbReference>
<dbReference type="InterPro" id="IPR032171">
    <property type="entry name" value="COR-A"/>
</dbReference>
<evidence type="ECO:0000256" key="7">
    <source>
        <dbReference type="ARBA" id="ARBA00023134"/>
    </source>
</evidence>
<dbReference type="Gene3D" id="3.30.70.1390">
    <property type="entry name" value="ROC domain from the Parkinson's disease-associated leucine-rich repeat kinase 2"/>
    <property type="match status" value="1"/>
</dbReference>
<feature type="compositionally biased region" description="Polar residues" evidence="10">
    <location>
        <begin position="2871"/>
        <end position="2880"/>
    </location>
</feature>
<dbReference type="Gene3D" id="2.60.120.920">
    <property type="match status" value="1"/>
</dbReference>
<dbReference type="Gene3D" id="3.40.50.10140">
    <property type="entry name" value="Toll/interleukin-1 receptor homology (TIR) domain"/>
    <property type="match status" value="1"/>
</dbReference>
<dbReference type="Pfam" id="PF16095">
    <property type="entry name" value="COR-A"/>
    <property type="match status" value="1"/>
</dbReference>
<keyword evidence="2" id="KW-0808">Transferase</keyword>
<evidence type="ECO:0000256" key="9">
    <source>
        <dbReference type="ARBA" id="ARBA00048679"/>
    </source>
</evidence>
<evidence type="ECO:0000256" key="10">
    <source>
        <dbReference type="SAM" id="MobiDB-lite"/>
    </source>
</evidence>
<evidence type="ECO:0000313" key="13">
    <source>
        <dbReference type="Proteomes" id="UP000215902"/>
    </source>
</evidence>
<evidence type="ECO:0000313" key="12">
    <source>
        <dbReference type="EMBL" id="PAA58707.1"/>
    </source>
</evidence>
<dbReference type="PANTHER" id="PTHR47508">
    <property type="entry name" value="SAM DOMAIN-CONTAINING PROTEIN-RELATED"/>
    <property type="match status" value="1"/>
</dbReference>
<name>A0A267ECV5_9PLAT</name>
<feature type="domain" description="Roc" evidence="11">
    <location>
        <begin position="1735"/>
        <end position="1910"/>
    </location>
</feature>
<dbReference type="Pfam" id="PF13676">
    <property type="entry name" value="TIR_2"/>
    <property type="match status" value="1"/>
</dbReference>
<dbReference type="Gene3D" id="3.40.50.300">
    <property type="entry name" value="P-loop containing nucleotide triphosphate hydrolases"/>
    <property type="match status" value="1"/>
</dbReference>
<reference evidence="12 13" key="1">
    <citation type="submission" date="2017-06" db="EMBL/GenBank/DDBJ databases">
        <title>A platform for efficient transgenesis in Macrostomum lignano, a flatworm model organism for stem cell research.</title>
        <authorList>
            <person name="Berezikov E."/>
        </authorList>
    </citation>
    <scope>NUCLEOTIDE SEQUENCE [LARGE SCALE GENOMIC DNA]</scope>
    <source>
        <strain evidence="12">DV1</strain>
        <tissue evidence="12">Whole organism</tissue>
    </source>
</reference>
<protein>
    <recommendedName>
        <fullName evidence="1">non-specific serine/threonine protein kinase</fullName>
        <ecNumber evidence="1">2.7.11.1</ecNumber>
    </recommendedName>
</protein>
<gene>
    <name evidence="12" type="ORF">BOX15_Mlig008399g1</name>
</gene>
<evidence type="ECO:0000256" key="8">
    <source>
        <dbReference type="ARBA" id="ARBA00047899"/>
    </source>
</evidence>